<dbReference type="GO" id="GO:0030266">
    <property type="term" value="F:quinate 3-dehydrogenase (NAD+) activity"/>
    <property type="evidence" value="ECO:0007669"/>
    <property type="project" value="UniProtKB-EC"/>
</dbReference>
<feature type="domain" description="Shikimate dehydrogenase substrate binding N-terminal" evidence="12">
    <location>
        <begin position="13"/>
        <end position="95"/>
    </location>
</feature>
<dbReference type="UniPathway" id="UPA00053">
    <property type="reaction ID" value="UER00087"/>
</dbReference>
<comment type="catalytic activity">
    <reaction evidence="8">
        <text>shikimate + NAD(+) = 3-dehydroshikimate + NADH + H(+)</text>
        <dbReference type="Rhea" id="RHEA:17741"/>
        <dbReference type="ChEBI" id="CHEBI:15378"/>
        <dbReference type="ChEBI" id="CHEBI:16630"/>
        <dbReference type="ChEBI" id="CHEBI:36208"/>
        <dbReference type="ChEBI" id="CHEBI:57540"/>
        <dbReference type="ChEBI" id="CHEBI:57945"/>
    </reaction>
</comment>
<feature type="binding site" evidence="10">
    <location>
        <position position="108"/>
    </location>
    <ligand>
        <name>shikimate</name>
        <dbReference type="ChEBI" id="CHEBI:36208"/>
    </ligand>
</feature>
<evidence type="ECO:0000256" key="10">
    <source>
        <dbReference type="HAMAP-Rule" id="MF_00222"/>
    </source>
</evidence>
<evidence type="ECO:0000259" key="13">
    <source>
        <dbReference type="Pfam" id="PF18317"/>
    </source>
</evidence>
<feature type="active site" description="Proton acceptor" evidence="10">
    <location>
        <position position="72"/>
    </location>
</feature>
<accession>A0A1M6GDZ6</accession>
<dbReference type="InterPro" id="IPR036291">
    <property type="entry name" value="NAD(P)-bd_dom_sf"/>
</dbReference>
<feature type="binding site" evidence="10">
    <location>
        <position position="252"/>
    </location>
    <ligand>
        <name>NADP(+)</name>
        <dbReference type="ChEBI" id="CHEBI:58349"/>
    </ligand>
</feature>
<feature type="domain" description="Quinate/shikimate 5-dehydrogenase/glutamyl-tRNA reductase" evidence="11">
    <location>
        <begin position="123"/>
        <end position="204"/>
    </location>
</feature>
<evidence type="ECO:0000256" key="5">
    <source>
        <dbReference type="ARBA" id="ARBA00023141"/>
    </source>
</evidence>
<dbReference type="CDD" id="cd01065">
    <property type="entry name" value="NAD_bind_Shikimate_DH"/>
    <property type="match status" value="1"/>
</dbReference>
<dbReference type="OrthoDB" id="9792692at2"/>
<dbReference type="InterPro" id="IPR013708">
    <property type="entry name" value="Shikimate_DH-bd_N"/>
</dbReference>
<evidence type="ECO:0000256" key="3">
    <source>
        <dbReference type="ARBA" id="ARBA00022857"/>
    </source>
</evidence>
<dbReference type="GO" id="GO:0004764">
    <property type="term" value="F:shikimate 3-dehydrogenase (NADP+) activity"/>
    <property type="evidence" value="ECO:0007669"/>
    <property type="project" value="UniProtKB-UniRule"/>
</dbReference>
<dbReference type="EC" id="1.1.1.25" evidence="10"/>
<evidence type="ECO:0000256" key="7">
    <source>
        <dbReference type="ARBA" id="ARBA00051639"/>
    </source>
</evidence>
<dbReference type="SUPFAM" id="SSF53223">
    <property type="entry name" value="Aminoacid dehydrogenase-like, N-terminal domain"/>
    <property type="match status" value="1"/>
</dbReference>
<evidence type="ECO:0000313" key="15">
    <source>
        <dbReference type="Proteomes" id="UP000184442"/>
    </source>
</evidence>
<evidence type="ECO:0000259" key="12">
    <source>
        <dbReference type="Pfam" id="PF08501"/>
    </source>
</evidence>
<evidence type="ECO:0000256" key="9">
    <source>
        <dbReference type="ARBA" id="ARBA00060613"/>
    </source>
</evidence>
<feature type="binding site" evidence="10">
    <location>
        <begin position="133"/>
        <end position="137"/>
    </location>
    <ligand>
        <name>NADP(+)</name>
        <dbReference type="ChEBI" id="CHEBI:58349"/>
    </ligand>
</feature>
<feature type="binding site" evidence="10">
    <location>
        <position position="231"/>
    </location>
    <ligand>
        <name>shikimate</name>
        <dbReference type="ChEBI" id="CHEBI:36208"/>
    </ligand>
</feature>
<dbReference type="InterPro" id="IPR011342">
    <property type="entry name" value="Shikimate_DH"/>
</dbReference>
<comment type="pathway">
    <text evidence="9">Aromatic compound metabolism; 3,4-dihydroxybenzoate biosynthesis; 3-dehydroquinate from D-quinate (NAD(+) route).</text>
</comment>
<keyword evidence="3 10" id="KW-0521">NADP</keyword>
<evidence type="ECO:0000256" key="6">
    <source>
        <dbReference type="ARBA" id="ARBA00049442"/>
    </source>
</evidence>
<evidence type="ECO:0000313" key="14">
    <source>
        <dbReference type="EMBL" id="SHJ08144.1"/>
    </source>
</evidence>
<dbReference type="RefSeq" id="WP_073026379.1">
    <property type="nucleotide sequence ID" value="NZ_FQZS01000015.1"/>
</dbReference>
<gene>
    <name evidence="10" type="primary">aroE</name>
    <name evidence="14" type="ORF">SAMN02745176_02335</name>
</gene>
<dbReference type="GO" id="GO:0019632">
    <property type="term" value="P:shikimate metabolic process"/>
    <property type="evidence" value="ECO:0007669"/>
    <property type="project" value="InterPro"/>
</dbReference>
<keyword evidence="2 10" id="KW-0028">Amino-acid biosynthesis</keyword>
<evidence type="ECO:0000259" key="11">
    <source>
        <dbReference type="Pfam" id="PF01488"/>
    </source>
</evidence>
<evidence type="ECO:0000256" key="1">
    <source>
        <dbReference type="ARBA" id="ARBA00004871"/>
    </source>
</evidence>
<evidence type="ECO:0000256" key="8">
    <source>
        <dbReference type="ARBA" id="ARBA00052329"/>
    </source>
</evidence>
<comment type="function">
    <text evidence="10">Involved in the biosynthesis of the chorismate, which leads to the biosynthesis of aromatic amino acids. Catalyzes the reversible NADPH linked reduction of 3-dehydroshikimate (DHSA) to yield shikimate (SA).</text>
</comment>
<comment type="subunit">
    <text evidence="10">Homodimer.</text>
</comment>
<organism evidence="14 15">
    <name type="scientific">Lutispora thermophila DSM 19022</name>
    <dbReference type="NCBI Taxonomy" id="1122184"/>
    <lineage>
        <taxon>Bacteria</taxon>
        <taxon>Bacillati</taxon>
        <taxon>Bacillota</taxon>
        <taxon>Clostridia</taxon>
        <taxon>Lutisporales</taxon>
        <taxon>Lutisporaceae</taxon>
        <taxon>Lutispora</taxon>
    </lineage>
</organism>
<feature type="binding site" evidence="10">
    <location>
        <position position="229"/>
    </location>
    <ligand>
        <name>NADP(+)</name>
        <dbReference type="ChEBI" id="CHEBI:58349"/>
    </ligand>
</feature>
<feature type="binding site" evidence="10">
    <location>
        <position position="68"/>
    </location>
    <ligand>
        <name>shikimate</name>
        <dbReference type="ChEBI" id="CHEBI:36208"/>
    </ligand>
</feature>
<dbReference type="EMBL" id="FQZS01000015">
    <property type="protein sequence ID" value="SHJ08144.1"/>
    <property type="molecule type" value="Genomic_DNA"/>
</dbReference>
<dbReference type="NCBIfam" id="TIGR00507">
    <property type="entry name" value="aroE"/>
    <property type="match status" value="1"/>
</dbReference>
<dbReference type="Pfam" id="PF01488">
    <property type="entry name" value="Shikimate_DH"/>
    <property type="match status" value="1"/>
</dbReference>
<dbReference type="GO" id="GO:0008652">
    <property type="term" value="P:amino acid biosynthetic process"/>
    <property type="evidence" value="ECO:0007669"/>
    <property type="project" value="UniProtKB-KW"/>
</dbReference>
<dbReference type="SUPFAM" id="SSF51735">
    <property type="entry name" value="NAD(P)-binding Rossmann-fold domains"/>
    <property type="match status" value="1"/>
</dbReference>
<protein>
    <recommendedName>
        <fullName evidence="10">Shikimate dehydrogenase (NADP(+))</fullName>
        <shortName evidence="10">SDH</shortName>
        <ecNumber evidence="10">1.1.1.25</ecNumber>
    </recommendedName>
</protein>
<feature type="binding site" evidence="10">
    <location>
        <position position="259"/>
    </location>
    <ligand>
        <name>shikimate</name>
        <dbReference type="ChEBI" id="CHEBI:36208"/>
    </ligand>
</feature>
<reference evidence="14 15" key="1">
    <citation type="submission" date="2016-11" db="EMBL/GenBank/DDBJ databases">
        <authorList>
            <person name="Jaros S."/>
            <person name="Januszkiewicz K."/>
            <person name="Wedrychowicz H."/>
        </authorList>
    </citation>
    <scope>NUCLEOTIDE SEQUENCE [LARGE SCALE GENOMIC DNA]</scope>
    <source>
        <strain evidence="14 15">DSM 19022</strain>
    </source>
</reference>
<dbReference type="GO" id="GO:0009073">
    <property type="term" value="P:aromatic amino acid family biosynthetic process"/>
    <property type="evidence" value="ECO:0007669"/>
    <property type="project" value="UniProtKB-KW"/>
</dbReference>
<dbReference type="GO" id="GO:0052734">
    <property type="term" value="F:shikimate 3-dehydrogenase (NAD+) activity"/>
    <property type="evidence" value="ECO:0007669"/>
    <property type="project" value="RHEA"/>
</dbReference>
<dbReference type="GO" id="GO:0050661">
    <property type="term" value="F:NADP binding"/>
    <property type="evidence" value="ECO:0007669"/>
    <property type="project" value="InterPro"/>
</dbReference>
<dbReference type="NCBIfam" id="NF001319">
    <property type="entry name" value="PRK00258.3-3"/>
    <property type="match status" value="1"/>
</dbReference>
<dbReference type="InterPro" id="IPR041121">
    <property type="entry name" value="SDH_C"/>
</dbReference>
<feature type="binding site" evidence="10">
    <location>
        <position position="93"/>
    </location>
    <ligand>
        <name>shikimate</name>
        <dbReference type="ChEBI" id="CHEBI:36208"/>
    </ligand>
</feature>
<dbReference type="Pfam" id="PF18317">
    <property type="entry name" value="SDH_C"/>
    <property type="match status" value="1"/>
</dbReference>
<sequence>MRRVDSKTKYIGLLGYPLGHSISPIMQNAAFENKNMNNLYIPIEVRKEDLGQVVRAMPKMNFRGFNVTIPHKIEVMSYLDEIDDLAKSIGAVNTVLIKDGRLKGYNTDGIGFLRSLGYELKLSVDGKNIFILGSGGAARAISMTLAMNMANRLYICNRTYEKAESLVKDINSKYGNVAVAIPLVEEKMEEAIKDAEILINTTSVGTYPDVDDIPINKALLHSKLAVCDVVYNPRKTKLLQEAEKLGCKTMSGLGMLIYQGEEAFEIWTGVKAPVETMFEAAEAFFNHSA</sequence>
<comment type="catalytic activity">
    <reaction evidence="7">
        <text>L-quinate + NAD(+) = 3-dehydroquinate + NADH + H(+)</text>
        <dbReference type="Rhea" id="RHEA:22364"/>
        <dbReference type="ChEBI" id="CHEBI:15378"/>
        <dbReference type="ChEBI" id="CHEBI:29751"/>
        <dbReference type="ChEBI" id="CHEBI:32364"/>
        <dbReference type="ChEBI" id="CHEBI:57540"/>
        <dbReference type="ChEBI" id="CHEBI:57945"/>
        <dbReference type="EC" id="1.1.1.24"/>
    </reaction>
</comment>
<dbReference type="STRING" id="1122184.SAMN02745176_02335"/>
<dbReference type="PANTHER" id="PTHR21089:SF1">
    <property type="entry name" value="BIFUNCTIONAL 3-DEHYDROQUINATE DEHYDRATASE_SHIKIMATE DEHYDROGENASE, CHLOROPLASTIC"/>
    <property type="match status" value="1"/>
</dbReference>
<dbReference type="InterPro" id="IPR022893">
    <property type="entry name" value="Shikimate_DH_fam"/>
</dbReference>
<dbReference type="NCBIfam" id="NF001314">
    <property type="entry name" value="PRK00258.2-2"/>
    <property type="match status" value="1"/>
</dbReference>
<name>A0A1M6GDZ6_9FIRM</name>
<feature type="binding site" evidence="10">
    <location>
        <begin position="157"/>
        <end position="162"/>
    </location>
    <ligand>
        <name>NADP(+)</name>
        <dbReference type="ChEBI" id="CHEBI:58349"/>
    </ligand>
</feature>
<dbReference type="Gene3D" id="3.40.50.720">
    <property type="entry name" value="NAD(P)-binding Rossmann-like Domain"/>
    <property type="match status" value="1"/>
</dbReference>
<dbReference type="Pfam" id="PF08501">
    <property type="entry name" value="Shikimate_dh_N"/>
    <property type="match status" value="1"/>
</dbReference>
<dbReference type="InterPro" id="IPR046346">
    <property type="entry name" value="Aminoacid_DH-like_N_sf"/>
</dbReference>
<feature type="binding site" evidence="10">
    <location>
        <begin position="21"/>
        <end position="23"/>
    </location>
    <ligand>
        <name>shikimate</name>
        <dbReference type="ChEBI" id="CHEBI:36208"/>
    </ligand>
</feature>
<comment type="similarity">
    <text evidence="10">Belongs to the shikimate dehydrogenase family.</text>
</comment>
<dbReference type="InterPro" id="IPR006151">
    <property type="entry name" value="Shikm_DH/Glu-tRNA_Rdtase"/>
</dbReference>
<dbReference type="Proteomes" id="UP000184442">
    <property type="component" value="Unassembled WGS sequence"/>
</dbReference>
<comment type="catalytic activity">
    <reaction evidence="6 10">
        <text>shikimate + NADP(+) = 3-dehydroshikimate + NADPH + H(+)</text>
        <dbReference type="Rhea" id="RHEA:17737"/>
        <dbReference type="ChEBI" id="CHEBI:15378"/>
        <dbReference type="ChEBI" id="CHEBI:16630"/>
        <dbReference type="ChEBI" id="CHEBI:36208"/>
        <dbReference type="ChEBI" id="CHEBI:57783"/>
        <dbReference type="ChEBI" id="CHEBI:58349"/>
        <dbReference type="EC" id="1.1.1.25"/>
    </reaction>
</comment>
<keyword evidence="4 10" id="KW-0560">Oxidoreductase</keyword>
<dbReference type="PANTHER" id="PTHR21089">
    <property type="entry name" value="SHIKIMATE DEHYDROGENASE"/>
    <property type="match status" value="1"/>
</dbReference>
<dbReference type="GO" id="GO:0009423">
    <property type="term" value="P:chorismate biosynthetic process"/>
    <property type="evidence" value="ECO:0007669"/>
    <property type="project" value="UniProtKB-UniRule"/>
</dbReference>
<evidence type="ECO:0000256" key="4">
    <source>
        <dbReference type="ARBA" id="ARBA00023002"/>
    </source>
</evidence>
<keyword evidence="5 10" id="KW-0057">Aromatic amino acid biosynthesis</keyword>
<dbReference type="AlphaFoldDB" id="A0A1M6GDZ6"/>
<proteinExistence type="inferred from homology"/>
<comment type="pathway">
    <text evidence="1 10">Metabolic intermediate biosynthesis; chorismate biosynthesis; chorismate from D-erythrose 4-phosphate and phosphoenolpyruvate: step 4/7.</text>
</comment>
<dbReference type="Gene3D" id="3.40.50.10860">
    <property type="entry name" value="Leucine Dehydrogenase, chain A, domain 1"/>
    <property type="match status" value="1"/>
</dbReference>
<evidence type="ECO:0000256" key="2">
    <source>
        <dbReference type="ARBA" id="ARBA00022605"/>
    </source>
</evidence>
<dbReference type="FunFam" id="3.40.50.720:FF:000086">
    <property type="entry name" value="Quinate/shikimate dehydrogenase"/>
    <property type="match status" value="1"/>
</dbReference>
<feature type="domain" description="SDH C-terminal" evidence="13">
    <location>
        <begin position="252"/>
        <end position="280"/>
    </location>
</feature>
<dbReference type="HAMAP" id="MF_00222">
    <property type="entry name" value="Shikimate_DH_AroE"/>
    <property type="match status" value="1"/>
</dbReference>
<keyword evidence="15" id="KW-1185">Reference proteome</keyword>
<feature type="binding site" evidence="10">
    <location>
        <position position="84"/>
    </location>
    <ligand>
        <name>NADP(+)</name>
        <dbReference type="ChEBI" id="CHEBI:58349"/>
    </ligand>
</feature>